<dbReference type="Pfam" id="PF07704">
    <property type="entry name" value="PSK_trans_fac"/>
    <property type="match status" value="1"/>
</dbReference>
<evidence type="ECO:0000256" key="1">
    <source>
        <dbReference type="ARBA" id="ARBA00022649"/>
    </source>
</evidence>
<proteinExistence type="predicted"/>
<evidence type="ECO:0000313" key="3">
    <source>
        <dbReference type="Proteomes" id="UP001500842"/>
    </source>
</evidence>
<reference evidence="2 3" key="1">
    <citation type="journal article" date="2019" name="Int. J. Syst. Evol. Microbiol.">
        <title>The Global Catalogue of Microorganisms (GCM) 10K type strain sequencing project: providing services to taxonomists for standard genome sequencing and annotation.</title>
        <authorList>
            <consortium name="The Broad Institute Genomics Platform"/>
            <consortium name="The Broad Institute Genome Sequencing Center for Infectious Disease"/>
            <person name="Wu L."/>
            <person name="Ma J."/>
        </authorList>
    </citation>
    <scope>NUCLEOTIDE SEQUENCE [LARGE SCALE GENOMIC DNA]</scope>
    <source>
        <strain evidence="2 3">JCM 14942</strain>
    </source>
</reference>
<dbReference type="EMBL" id="BAAAOR010000014">
    <property type="protein sequence ID" value="GAA1514994.1"/>
    <property type="molecule type" value="Genomic_DNA"/>
</dbReference>
<organism evidence="2 3">
    <name type="scientific">Nocardioides humi</name>
    <dbReference type="NCBI Taxonomy" id="449461"/>
    <lineage>
        <taxon>Bacteria</taxon>
        <taxon>Bacillati</taxon>
        <taxon>Actinomycetota</taxon>
        <taxon>Actinomycetes</taxon>
        <taxon>Propionibacteriales</taxon>
        <taxon>Nocardioidaceae</taxon>
        <taxon>Nocardioides</taxon>
    </lineage>
</organism>
<dbReference type="InterPro" id="IPR011660">
    <property type="entry name" value="VapB-like"/>
</dbReference>
<dbReference type="RefSeq" id="WP_141005461.1">
    <property type="nucleotide sequence ID" value="NZ_BAAAOR010000014.1"/>
</dbReference>
<keyword evidence="3" id="KW-1185">Reference proteome</keyword>
<keyword evidence="1" id="KW-1277">Toxin-antitoxin system</keyword>
<protein>
    <recommendedName>
        <fullName evidence="4">Antitoxin VapB</fullName>
    </recommendedName>
</protein>
<dbReference type="Proteomes" id="UP001500842">
    <property type="component" value="Unassembled WGS sequence"/>
</dbReference>
<sequence>MSLNIKNERVHALAREAARVTGKTQTSVIETALEQFLARLGADPVETDRQRRIDMANAISLRWRERPRIPGDERILDEEDLYDPETGLPA</sequence>
<name>A0ABN2ADA8_9ACTN</name>
<comment type="caution">
    <text evidence="2">The sequence shown here is derived from an EMBL/GenBank/DDBJ whole genome shotgun (WGS) entry which is preliminary data.</text>
</comment>
<accession>A0ABN2ADA8</accession>
<gene>
    <name evidence="2" type="ORF">GCM10009788_19220</name>
</gene>
<evidence type="ECO:0000313" key="2">
    <source>
        <dbReference type="EMBL" id="GAA1514994.1"/>
    </source>
</evidence>
<evidence type="ECO:0008006" key="4">
    <source>
        <dbReference type="Google" id="ProtNLM"/>
    </source>
</evidence>